<dbReference type="InterPro" id="IPR002312">
    <property type="entry name" value="Asp/Asn-tRNA-synth_IIb"/>
</dbReference>
<evidence type="ECO:0000256" key="8">
    <source>
        <dbReference type="ARBA" id="ARBA00022917"/>
    </source>
</evidence>
<keyword evidence="7" id="KW-0067">ATP-binding</keyword>
<dbReference type="Gene3D" id="2.40.50.140">
    <property type="entry name" value="Nucleic acid-binding proteins"/>
    <property type="match status" value="1"/>
</dbReference>
<comment type="catalytic activity">
    <reaction evidence="10">
        <text>tRNA(Asp) + L-aspartate + ATP = L-aspartyl-tRNA(Asp) + AMP + diphosphate</text>
        <dbReference type="Rhea" id="RHEA:19649"/>
        <dbReference type="Rhea" id="RHEA-COMP:9660"/>
        <dbReference type="Rhea" id="RHEA-COMP:9678"/>
        <dbReference type="ChEBI" id="CHEBI:29991"/>
        <dbReference type="ChEBI" id="CHEBI:30616"/>
        <dbReference type="ChEBI" id="CHEBI:33019"/>
        <dbReference type="ChEBI" id="CHEBI:78442"/>
        <dbReference type="ChEBI" id="CHEBI:78516"/>
        <dbReference type="ChEBI" id="CHEBI:456215"/>
        <dbReference type="EC" id="6.1.1.12"/>
    </reaction>
</comment>
<evidence type="ECO:0000256" key="4">
    <source>
        <dbReference type="ARBA" id="ARBA00022490"/>
    </source>
</evidence>
<reference evidence="13" key="2">
    <citation type="journal article" date="2023" name="Proc. Natl. Acad. Sci. U.S.A.">
        <title>A global phylogenomic analysis of the shiitake genus Lentinula.</title>
        <authorList>
            <person name="Sierra-Patev S."/>
            <person name="Min B."/>
            <person name="Naranjo-Ortiz M."/>
            <person name="Looney B."/>
            <person name="Konkel Z."/>
            <person name="Slot J.C."/>
            <person name="Sakamoto Y."/>
            <person name="Steenwyk J.L."/>
            <person name="Rokas A."/>
            <person name="Carro J."/>
            <person name="Camarero S."/>
            <person name="Ferreira P."/>
            <person name="Molpeceres G."/>
            <person name="Ruiz-Duenas F.J."/>
            <person name="Serrano A."/>
            <person name="Henrissat B."/>
            <person name="Drula E."/>
            <person name="Hughes K.W."/>
            <person name="Mata J.L."/>
            <person name="Ishikawa N.K."/>
            <person name="Vargas-Isla R."/>
            <person name="Ushijima S."/>
            <person name="Smith C.A."/>
            <person name="Donoghue J."/>
            <person name="Ahrendt S."/>
            <person name="Andreopoulos W."/>
            <person name="He G."/>
            <person name="LaButti K."/>
            <person name="Lipzen A."/>
            <person name="Ng V."/>
            <person name="Riley R."/>
            <person name="Sandor L."/>
            <person name="Barry K."/>
            <person name="Martinez A.T."/>
            <person name="Xiao Y."/>
            <person name="Gibbons J.G."/>
            <person name="Terashima K."/>
            <person name="Grigoriev I.V."/>
            <person name="Hibbett D."/>
        </authorList>
    </citation>
    <scope>NUCLEOTIDE SEQUENCE</scope>
    <source>
        <strain evidence="13">ET3784</strain>
    </source>
</reference>
<dbReference type="PANTHER" id="PTHR43450:SF2">
    <property type="entry name" value="ASPARTATE--TRNA LIGASE"/>
    <property type="match status" value="1"/>
</dbReference>
<dbReference type="InterPro" id="IPR004364">
    <property type="entry name" value="Aa-tRNA-synt_II"/>
</dbReference>
<evidence type="ECO:0000259" key="12">
    <source>
        <dbReference type="PROSITE" id="PS50862"/>
    </source>
</evidence>
<dbReference type="SUPFAM" id="SSF50249">
    <property type="entry name" value="Nucleic acid-binding proteins"/>
    <property type="match status" value="1"/>
</dbReference>
<dbReference type="PRINTS" id="PR01042">
    <property type="entry name" value="TRNASYNTHASP"/>
</dbReference>
<dbReference type="PANTHER" id="PTHR43450">
    <property type="entry name" value="ASPARTYL-TRNA SYNTHETASE"/>
    <property type="match status" value="1"/>
</dbReference>
<feature type="compositionally biased region" description="Low complexity" evidence="11">
    <location>
        <begin position="46"/>
        <end position="65"/>
    </location>
</feature>
<dbReference type="Gene3D" id="3.30.930.10">
    <property type="entry name" value="Bira Bifunctional Protein, Domain 2"/>
    <property type="match status" value="1"/>
</dbReference>
<dbReference type="GO" id="GO:0004815">
    <property type="term" value="F:aspartate-tRNA ligase activity"/>
    <property type="evidence" value="ECO:0007669"/>
    <property type="project" value="UniProtKB-EC"/>
</dbReference>
<feature type="region of interest" description="Disordered" evidence="11">
    <location>
        <begin position="283"/>
        <end position="325"/>
    </location>
</feature>
<keyword evidence="4" id="KW-0963">Cytoplasm</keyword>
<evidence type="ECO:0000256" key="6">
    <source>
        <dbReference type="ARBA" id="ARBA00022741"/>
    </source>
</evidence>
<feature type="compositionally biased region" description="Basic and acidic residues" evidence="11">
    <location>
        <begin position="68"/>
        <end position="86"/>
    </location>
</feature>
<evidence type="ECO:0000313" key="13">
    <source>
        <dbReference type="EMBL" id="KAJ3734266.1"/>
    </source>
</evidence>
<feature type="compositionally biased region" description="Basic and acidic residues" evidence="11">
    <location>
        <begin position="299"/>
        <end position="316"/>
    </location>
</feature>
<dbReference type="InterPro" id="IPR012340">
    <property type="entry name" value="NA-bd_OB-fold"/>
</dbReference>
<feature type="region of interest" description="Disordered" evidence="11">
    <location>
        <begin position="1"/>
        <end position="152"/>
    </location>
</feature>
<organism evidence="13 14">
    <name type="scientific">Lentinula guzmanii</name>
    <dbReference type="NCBI Taxonomy" id="2804957"/>
    <lineage>
        <taxon>Eukaryota</taxon>
        <taxon>Fungi</taxon>
        <taxon>Dikarya</taxon>
        <taxon>Basidiomycota</taxon>
        <taxon>Agaricomycotina</taxon>
        <taxon>Agaricomycetes</taxon>
        <taxon>Agaricomycetidae</taxon>
        <taxon>Agaricales</taxon>
        <taxon>Marasmiineae</taxon>
        <taxon>Omphalotaceae</taxon>
        <taxon>Lentinula</taxon>
    </lineage>
</organism>
<feature type="compositionally biased region" description="Polar residues" evidence="11">
    <location>
        <begin position="822"/>
        <end position="832"/>
    </location>
</feature>
<evidence type="ECO:0000256" key="7">
    <source>
        <dbReference type="ARBA" id="ARBA00022840"/>
    </source>
</evidence>
<evidence type="ECO:0000256" key="9">
    <source>
        <dbReference type="ARBA" id="ARBA00023146"/>
    </source>
</evidence>
<dbReference type="InterPro" id="IPR045864">
    <property type="entry name" value="aa-tRNA-synth_II/BPL/LPL"/>
</dbReference>
<dbReference type="SUPFAM" id="SSF55681">
    <property type="entry name" value="Class II aaRS and biotin synthetases"/>
    <property type="match status" value="1"/>
</dbReference>
<reference evidence="13" key="1">
    <citation type="submission" date="2022-08" db="EMBL/GenBank/DDBJ databases">
        <authorList>
            <consortium name="DOE Joint Genome Institute"/>
            <person name="Min B."/>
            <person name="Sierra-Patev S."/>
            <person name="Naranjo-Ortiz M."/>
            <person name="Looney B."/>
            <person name="Konkel Z."/>
            <person name="Slot J.C."/>
            <person name="Sakamoto Y."/>
            <person name="Steenwyk J.L."/>
            <person name="Rokas A."/>
            <person name="Carro J."/>
            <person name="Camarero S."/>
            <person name="Ferreira P."/>
            <person name="Molpeceres G."/>
            <person name="Ruiz-duenas F.J."/>
            <person name="Serrano A."/>
            <person name="Henrissat B."/>
            <person name="Drula E."/>
            <person name="Hughes K.W."/>
            <person name="Mata J.L."/>
            <person name="Ishikawa N.K."/>
            <person name="Vargas-Isla R."/>
            <person name="Ushijima S."/>
            <person name="Smith C.A."/>
            <person name="Ahrendt S."/>
            <person name="Andreopoulos W."/>
            <person name="He G."/>
            <person name="LaButti K."/>
            <person name="Lipzen A."/>
            <person name="Ng V."/>
            <person name="Riley R."/>
            <person name="Sandor L."/>
            <person name="Barry K."/>
            <person name="Martinez A.T."/>
            <person name="Xiao Y."/>
            <person name="Gibbons J.G."/>
            <person name="Terashima K."/>
            <person name="Hibbett D.S."/>
            <person name="Grigoriev I.V."/>
        </authorList>
    </citation>
    <scope>NUCLEOTIDE SEQUENCE</scope>
    <source>
        <strain evidence="13">ET3784</strain>
    </source>
</reference>
<evidence type="ECO:0000256" key="2">
    <source>
        <dbReference type="ARBA" id="ARBA00005312"/>
    </source>
</evidence>
<evidence type="ECO:0000256" key="5">
    <source>
        <dbReference type="ARBA" id="ARBA00022598"/>
    </source>
</evidence>
<keyword evidence="8" id="KW-0648">Protein biosynthesis</keyword>
<feature type="region of interest" description="Disordered" evidence="11">
    <location>
        <begin position="822"/>
        <end position="857"/>
    </location>
</feature>
<feature type="compositionally biased region" description="Acidic residues" evidence="11">
    <location>
        <begin position="287"/>
        <end position="298"/>
    </location>
</feature>
<dbReference type="EC" id="6.1.1.12" evidence="3"/>
<dbReference type="EMBL" id="JANVFO010000014">
    <property type="protein sequence ID" value="KAJ3734266.1"/>
    <property type="molecule type" value="Genomic_DNA"/>
</dbReference>
<dbReference type="GO" id="GO:0005829">
    <property type="term" value="C:cytosol"/>
    <property type="evidence" value="ECO:0007669"/>
    <property type="project" value="TreeGrafter"/>
</dbReference>
<evidence type="ECO:0000256" key="11">
    <source>
        <dbReference type="SAM" id="MobiDB-lite"/>
    </source>
</evidence>
<dbReference type="InterPro" id="IPR006195">
    <property type="entry name" value="aa-tRNA-synth_II"/>
</dbReference>
<dbReference type="Proteomes" id="UP001176059">
    <property type="component" value="Unassembled WGS sequence"/>
</dbReference>
<comment type="similarity">
    <text evidence="2">Belongs to the class-II aminoacyl-tRNA synthetase family. Type 2 subfamily.</text>
</comment>
<keyword evidence="6" id="KW-0547">Nucleotide-binding</keyword>
<keyword evidence="9" id="KW-0030">Aminoacyl-tRNA synthetase</keyword>
<accession>A0AA38N1S1</accession>
<evidence type="ECO:0000256" key="1">
    <source>
        <dbReference type="ARBA" id="ARBA00004496"/>
    </source>
</evidence>
<feature type="compositionally biased region" description="Acidic residues" evidence="11">
    <location>
        <begin position="115"/>
        <end position="138"/>
    </location>
</feature>
<dbReference type="GO" id="GO:0003723">
    <property type="term" value="F:RNA binding"/>
    <property type="evidence" value="ECO:0007669"/>
    <property type="project" value="TreeGrafter"/>
</dbReference>
<evidence type="ECO:0000256" key="3">
    <source>
        <dbReference type="ARBA" id="ARBA00012841"/>
    </source>
</evidence>
<feature type="domain" description="Aminoacyl-transfer RNA synthetases class-II family profile" evidence="12">
    <location>
        <begin position="382"/>
        <end position="690"/>
    </location>
</feature>
<evidence type="ECO:0000313" key="14">
    <source>
        <dbReference type="Proteomes" id="UP001176059"/>
    </source>
</evidence>
<keyword evidence="5" id="KW-0436">Ligase</keyword>
<gene>
    <name evidence="13" type="ORF">DFJ43DRAFT_154621</name>
</gene>
<dbReference type="AlphaFoldDB" id="A0AA38N1S1"/>
<feature type="compositionally biased region" description="Basic and acidic residues" evidence="11">
    <location>
        <begin position="101"/>
        <end position="111"/>
    </location>
</feature>
<comment type="subcellular location">
    <subcellularLocation>
        <location evidence="1">Cytoplasm</location>
    </subcellularLocation>
</comment>
<dbReference type="CDD" id="cd04320">
    <property type="entry name" value="AspRS_cyto_N"/>
    <property type="match status" value="1"/>
</dbReference>
<keyword evidence="14" id="KW-1185">Reference proteome</keyword>
<feature type="compositionally biased region" description="Low complexity" evidence="11">
    <location>
        <begin position="1"/>
        <end position="15"/>
    </location>
</feature>
<feature type="compositionally biased region" description="Basic and acidic residues" evidence="11">
    <location>
        <begin position="18"/>
        <end position="44"/>
    </location>
</feature>
<protein>
    <recommendedName>
        <fullName evidence="3">aspartate--tRNA ligase</fullName>
        <ecNumber evidence="3">6.1.1.12</ecNumber>
    </recommendedName>
</protein>
<proteinExistence type="inferred from homology"/>
<dbReference type="Pfam" id="PF00152">
    <property type="entry name" value="tRNA-synt_2"/>
    <property type="match status" value="1"/>
</dbReference>
<name>A0AA38N1S1_9AGAR</name>
<dbReference type="GO" id="GO:0006422">
    <property type="term" value="P:aspartyl-tRNA aminoacylation"/>
    <property type="evidence" value="ECO:0007669"/>
    <property type="project" value="InterPro"/>
</dbReference>
<dbReference type="InterPro" id="IPR004523">
    <property type="entry name" value="Asp-tRNA_synthase_2"/>
</dbReference>
<evidence type="ECO:0000256" key="10">
    <source>
        <dbReference type="ARBA" id="ARBA00047904"/>
    </source>
</evidence>
<dbReference type="PROSITE" id="PS50862">
    <property type="entry name" value="AA_TRNA_LIGASE_II"/>
    <property type="match status" value="1"/>
</dbReference>
<dbReference type="GO" id="GO:0017101">
    <property type="term" value="C:aminoacyl-tRNA synthetase multienzyme complex"/>
    <property type="evidence" value="ECO:0007669"/>
    <property type="project" value="TreeGrafter"/>
</dbReference>
<sequence>MSPSLGISSKLSKLLPSRKREPSETRDKEKEREKDKDRKSRDGPRLSLSSESPSSSPSPNSGLDESNADTKVKNKPLETGDPKETTLRVQLRRAQSSHAAAMRESEEERNAYGEVDWDGDYDDEEQREAGRDDDDDEEGGKGRRRGGPTLQKISTLSSPSLLHQPIHIIARIHTIRAVSSSLVFIVFRQQLDSIQGVLSPTPPPSSPTPHMIHWASRLHPETIVHVKAIVQKPNLPKGGDRIEGTSVHDVELRILELHVLSRVAEPVPFTVYDADISAGAAGALSGVDEDGDTEDDYKDNDNDKDADTDSDAHEPHPNPLTPYIPSRSRIASRIIHLRSLTAQSTFRIQSTITTAFRAHLADLEYVPPGLEFMMSLGEGMGRELELNTNPLLEIHTPKLQGGASESGASVFKLKYFGRTAFLAQSPQLFKQMSIAADFGGVYEVGPVFRAENSNTKRHLTEYTGLDLEMVIKQDYHEVMLVVDSVLKRIFNEVYDKRRREVDVIRAQFPVPDLVWLPKTPVIAFADGIQMLIDSGWTDPSSQQPLLKNQDLSTRAEIQLGKLIKQKYNTDYYILDLFPKSARPFYTMPASAKVQRRMEERHGESLGGLVTSSFDIFVRGQEITTGGQRIHDYGMLVDAMAENDISARGLEEYLDGFRWGAPPHAGAGIGLERLLMLILGLDDIRNASMYPRDPKSLPEPPKALEGIRHPEADTLVWGTGVGSARGGGGGVVKCICQTKGNTGSGSASGMGSTQELDGLVGLSELSLESTTTTTTTKGGSGVATPATVGSVVTVGTTGSTGSKSRHPPHHVPSPLYQSLVAGQTQTPGQTQEVGSGIFSSPSSLPPLLVPVHSPPYHH</sequence>
<comment type="caution">
    <text evidence="13">The sequence shown here is derived from an EMBL/GenBank/DDBJ whole genome shotgun (WGS) entry which is preliminary data.</text>
</comment>
<dbReference type="GO" id="GO:0005524">
    <property type="term" value="F:ATP binding"/>
    <property type="evidence" value="ECO:0007669"/>
    <property type="project" value="UniProtKB-KW"/>
</dbReference>